<dbReference type="GO" id="GO:0006355">
    <property type="term" value="P:regulation of DNA-templated transcription"/>
    <property type="evidence" value="ECO:0007669"/>
    <property type="project" value="InterPro"/>
</dbReference>
<feature type="domain" description="HTH luxR-type" evidence="3">
    <location>
        <begin position="937"/>
        <end position="1002"/>
    </location>
</feature>
<sequence length="1011" mass="107546">MHLVPRLGSGIPLVARNAEMRRLRAAFSRAQERQAGAVLLAGDAGVGKTRLLAELGEYAAGKGALVLTGRCLDVREGGLPYLPFAEALTPLATAPEPEVAAVLAARPALARLLPQLTSVVPAGTAAGSEHQPVARADQEAMHRVRTEQDLGQLQLFDAMLGALTELAERSPVVLLVEDLHWADGSTRNLLSFLISRLRGQRLLVVASYREEDVHRRHPLRPVLAELVRMPTVERVDLPPFGAVEARTFVEALAEGTIGPSVLAGIVERSQGNPFFAEELLASCSDGSELPAGLVEVLLDRLERLAPDTRRALRVIAVANGPVPHHVLMEVAGLGELELEEALREAVQHHVLVIEDGSYAFRHALLQEAVYGDLLPGERSRMHGAYAARLAAEPEGRGRDASLAFHAMESNDLAIALAASVRAGREAEKLGAPGAALRHIEQALRIWDAVSPGDRPEGLDEARLLHEASYFAGTSGEPERAIAYARSAVQSLTDDLSADRAAKSWRRLAEALMALESTFEESYDAIGRAWEFAADASGVTRAWVLATRAQILRGLDRPEEALTSASAAVAEARDAGAGGAEASALVTLGTLADASGNAAEARKRLHEAEGKARAAGALNVELRALYFQAMSFDDQAEIQSAIDLYRRGIERAEESGLSWSAFGLAVRSQHLFLRYVSGDWPCDDPAQQLEAGVSSVVAARMSVIWAHIVVAKGRFDIAERLLSSEIGAQRRDDLRIPLAYGAASIELASWQGDHAGAARKAREVIGWLEEFEPWQLGALRLAALGCTAASAWAAAARVRGDAAEQAAAIAEGTALIEHARGCVEHGQPRSGSLGPEGRAWFARAEAAASGLAGGGDPARWARAVDAFGYGAVYEQAVCRWLYAKALLGTGEQGATASAAEQLALAAEVAERLGAVPLRDAVGGLARRARVDLPGEPVRRDVVDLLTDRERSVLELVAQGLTNRQVGAALYISEKTVSVHLSRVMAKLGANRRAEAVAIAYDRGLLNAPAATS</sequence>
<dbReference type="Gene3D" id="1.10.10.10">
    <property type="entry name" value="Winged helix-like DNA-binding domain superfamily/Winged helix DNA-binding domain"/>
    <property type="match status" value="1"/>
</dbReference>
<keyword evidence="2" id="KW-0067">ATP-binding</keyword>
<dbReference type="Pfam" id="PF00196">
    <property type="entry name" value="GerE"/>
    <property type="match status" value="1"/>
</dbReference>
<dbReference type="Proteomes" id="UP000243799">
    <property type="component" value="Unassembled WGS sequence"/>
</dbReference>
<dbReference type="InterPro" id="IPR016032">
    <property type="entry name" value="Sig_transdc_resp-reg_C-effctor"/>
</dbReference>
<dbReference type="RefSeq" id="WP_091674854.1">
    <property type="nucleotide sequence ID" value="NZ_FOKG01000012.1"/>
</dbReference>
<dbReference type="InterPro" id="IPR011990">
    <property type="entry name" value="TPR-like_helical_dom_sf"/>
</dbReference>
<dbReference type="SUPFAM" id="SSF46894">
    <property type="entry name" value="C-terminal effector domain of the bipartite response regulators"/>
    <property type="match status" value="1"/>
</dbReference>
<dbReference type="PANTHER" id="PTHR16305">
    <property type="entry name" value="TESTICULAR SOLUBLE ADENYLYL CYCLASE"/>
    <property type="match status" value="1"/>
</dbReference>
<dbReference type="InterPro" id="IPR041664">
    <property type="entry name" value="AAA_16"/>
</dbReference>
<dbReference type="OrthoDB" id="5476461at2"/>
<dbReference type="InterPro" id="IPR027417">
    <property type="entry name" value="P-loop_NTPase"/>
</dbReference>
<evidence type="ECO:0000256" key="2">
    <source>
        <dbReference type="ARBA" id="ARBA00022840"/>
    </source>
</evidence>
<dbReference type="Pfam" id="PF13191">
    <property type="entry name" value="AAA_16"/>
    <property type="match status" value="1"/>
</dbReference>
<dbReference type="SUPFAM" id="SSF48452">
    <property type="entry name" value="TPR-like"/>
    <property type="match status" value="2"/>
</dbReference>
<reference evidence="5" key="1">
    <citation type="submission" date="2016-10" db="EMBL/GenBank/DDBJ databases">
        <authorList>
            <person name="Varghese N."/>
            <person name="Submissions S."/>
        </authorList>
    </citation>
    <scope>NUCLEOTIDE SEQUENCE [LARGE SCALE GENOMIC DNA]</scope>
    <source>
        <strain evidence="5">CGMCC 4.3568</strain>
    </source>
</reference>
<evidence type="ECO:0000259" key="3">
    <source>
        <dbReference type="PROSITE" id="PS50043"/>
    </source>
</evidence>
<organism evidence="4 5">
    <name type="scientific">Amycolatopsis marina</name>
    <dbReference type="NCBI Taxonomy" id="490629"/>
    <lineage>
        <taxon>Bacteria</taxon>
        <taxon>Bacillati</taxon>
        <taxon>Actinomycetota</taxon>
        <taxon>Actinomycetes</taxon>
        <taxon>Pseudonocardiales</taxon>
        <taxon>Pseudonocardiaceae</taxon>
        <taxon>Amycolatopsis</taxon>
    </lineage>
</organism>
<dbReference type="GO" id="GO:0003677">
    <property type="term" value="F:DNA binding"/>
    <property type="evidence" value="ECO:0007669"/>
    <property type="project" value="InterPro"/>
</dbReference>
<dbReference type="PANTHER" id="PTHR16305:SF35">
    <property type="entry name" value="TRANSCRIPTIONAL ACTIVATOR DOMAIN"/>
    <property type="match status" value="1"/>
</dbReference>
<proteinExistence type="predicted"/>
<dbReference type="InterPro" id="IPR019734">
    <property type="entry name" value="TPR_rpt"/>
</dbReference>
<dbReference type="CDD" id="cd06170">
    <property type="entry name" value="LuxR_C_like"/>
    <property type="match status" value="1"/>
</dbReference>
<dbReference type="GO" id="GO:0004016">
    <property type="term" value="F:adenylate cyclase activity"/>
    <property type="evidence" value="ECO:0007669"/>
    <property type="project" value="TreeGrafter"/>
</dbReference>
<name>A0A1I1B8G3_9PSEU</name>
<dbReference type="GO" id="GO:0005524">
    <property type="term" value="F:ATP binding"/>
    <property type="evidence" value="ECO:0007669"/>
    <property type="project" value="UniProtKB-KW"/>
</dbReference>
<dbReference type="PROSITE" id="PS50043">
    <property type="entry name" value="HTH_LUXR_2"/>
    <property type="match status" value="1"/>
</dbReference>
<dbReference type="InterPro" id="IPR036388">
    <property type="entry name" value="WH-like_DNA-bd_sf"/>
</dbReference>
<dbReference type="GO" id="GO:0005737">
    <property type="term" value="C:cytoplasm"/>
    <property type="evidence" value="ECO:0007669"/>
    <property type="project" value="TreeGrafter"/>
</dbReference>
<dbReference type="STRING" id="490629.SAMN05216266_112179"/>
<dbReference type="PRINTS" id="PR00038">
    <property type="entry name" value="HTHLUXR"/>
</dbReference>
<dbReference type="SMART" id="SM00421">
    <property type="entry name" value="HTH_LUXR"/>
    <property type="match status" value="1"/>
</dbReference>
<dbReference type="AlphaFoldDB" id="A0A1I1B8G3"/>
<keyword evidence="1" id="KW-0547">Nucleotide-binding</keyword>
<keyword evidence="5" id="KW-1185">Reference proteome</keyword>
<dbReference type="InterPro" id="IPR000792">
    <property type="entry name" value="Tscrpt_reg_LuxR_C"/>
</dbReference>
<dbReference type="EMBL" id="FOKG01000012">
    <property type="protein sequence ID" value="SFB46367.1"/>
    <property type="molecule type" value="Genomic_DNA"/>
</dbReference>
<dbReference type="SMART" id="SM00028">
    <property type="entry name" value="TPR"/>
    <property type="match status" value="3"/>
</dbReference>
<evidence type="ECO:0000313" key="4">
    <source>
        <dbReference type="EMBL" id="SFB46367.1"/>
    </source>
</evidence>
<protein>
    <submittedName>
        <fullName evidence="4">Regulatory protein, luxR family</fullName>
    </submittedName>
</protein>
<dbReference type="PROSITE" id="PS00622">
    <property type="entry name" value="HTH_LUXR_1"/>
    <property type="match status" value="1"/>
</dbReference>
<evidence type="ECO:0000313" key="5">
    <source>
        <dbReference type="Proteomes" id="UP000243799"/>
    </source>
</evidence>
<gene>
    <name evidence="4" type="ORF">SAMN05216266_112179</name>
</gene>
<dbReference type="Gene3D" id="1.25.40.10">
    <property type="entry name" value="Tetratricopeptide repeat domain"/>
    <property type="match status" value="1"/>
</dbReference>
<dbReference type="SUPFAM" id="SSF52540">
    <property type="entry name" value="P-loop containing nucleoside triphosphate hydrolases"/>
    <property type="match status" value="1"/>
</dbReference>
<accession>A0A1I1B8G3</accession>
<evidence type="ECO:0000256" key="1">
    <source>
        <dbReference type="ARBA" id="ARBA00022741"/>
    </source>
</evidence>